<dbReference type="InterPro" id="IPR000073">
    <property type="entry name" value="AB_hydrolase_1"/>
</dbReference>
<gene>
    <name evidence="4" type="primary">LOC114336637</name>
</gene>
<dbReference type="Pfam" id="PF00561">
    <property type="entry name" value="Abhydrolase_1"/>
    <property type="match status" value="1"/>
</dbReference>
<sequence length="117" mass="13501">MPNFRGTTYSKKHSNKNISQKEYFNYSVHEIGTYDVTAIVEYVANFTERKDIAYIGHSMGTTAFTVYATEKPEHSRKYIKQIIFLAPVINLSHPPVALKIVLPYTYVIKVSKHHHLL</sequence>
<name>A0A6P7G1Q6_DIAVI</name>
<evidence type="ECO:0000256" key="2">
    <source>
        <dbReference type="ARBA" id="ARBA00023098"/>
    </source>
</evidence>
<feature type="domain" description="AB hydrolase-1" evidence="3">
    <location>
        <begin position="1"/>
        <end position="93"/>
    </location>
</feature>
<dbReference type="AlphaFoldDB" id="A0A6P7G1Q6"/>
<dbReference type="InParanoid" id="A0A6P7G1Q6"/>
<evidence type="ECO:0000256" key="1">
    <source>
        <dbReference type="ARBA" id="ARBA00022963"/>
    </source>
</evidence>
<protein>
    <submittedName>
        <fullName evidence="4">Lipase 3-like</fullName>
    </submittedName>
</protein>
<evidence type="ECO:0000259" key="3">
    <source>
        <dbReference type="Pfam" id="PF00561"/>
    </source>
</evidence>
<reference evidence="4" key="1">
    <citation type="submission" date="2025-08" db="UniProtKB">
        <authorList>
            <consortium name="RefSeq"/>
        </authorList>
    </citation>
    <scope>IDENTIFICATION</scope>
    <source>
        <tissue evidence="4">Whole insect</tissue>
    </source>
</reference>
<proteinExistence type="predicted"/>
<dbReference type="InterPro" id="IPR029058">
    <property type="entry name" value="AB_hydrolase_fold"/>
</dbReference>
<dbReference type="SUPFAM" id="SSF53474">
    <property type="entry name" value="alpha/beta-Hydrolases"/>
    <property type="match status" value="1"/>
</dbReference>
<dbReference type="PANTHER" id="PTHR11005">
    <property type="entry name" value="LYSOSOMAL ACID LIPASE-RELATED"/>
    <property type="match status" value="1"/>
</dbReference>
<dbReference type="Gene3D" id="3.40.50.1820">
    <property type="entry name" value="alpha/beta hydrolase"/>
    <property type="match status" value="1"/>
</dbReference>
<evidence type="ECO:0000313" key="4">
    <source>
        <dbReference type="RefSeq" id="XP_028142801.1"/>
    </source>
</evidence>
<keyword evidence="1" id="KW-0442">Lipid degradation</keyword>
<dbReference type="RefSeq" id="XP_028142801.1">
    <property type="nucleotide sequence ID" value="XM_028287000.1"/>
</dbReference>
<accession>A0A6P7G1Q6</accession>
<keyword evidence="2" id="KW-0443">Lipid metabolism</keyword>
<organism evidence="4">
    <name type="scientific">Diabrotica virgifera virgifera</name>
    <name type="common">western corn rootworm</name>
    <dbReference type="NCBI Taxonomy" id="50390"/>
    <lineage>
        <taxon>Eukaryota</taxon>
        <taxon>Metazoa</taxon>
        <taxon>Ecdysozoa</taxon>
        <taxon>Arthropoda</taxon>
        <taxon>Hexapoda</taxon>
        <taxon>Insecta</taxon>
        <taxon>Pterygota</taxon>
        <taxon>Neoptera</taxon>
        <taxon>Endopterygota</taxon>
        <taxon>Coleoptera</taxon>
        <taxon>Polyphaga</taxon>
        <taxon>Cucujiformia</taxon>
        <taxon>Chrysomeloidea</taxon>
        <taxon>Chrysomelidae</taxon>
        <taxon>Galerucinae</taxon>
        <taxon>Diabroticina</taxon>
        <taxon>Diabroticites</taxon>
        <taxon>Diabrotica</taxon>
    </lineage>
</organism>
<dbReference type="GO" id="GO:0016042">
    <property type="term" value="P:lipid catabolic process"/>
    <property type="evidence" value="ECO:0007669"/>
    <property type="project" value="UniProtKB-KW"/>
</dbReference>